<comment type="caution">
    <text evidence="6">The sequence shown here is derived from an EMBL/GenBank/DDBJ whole genome shotgun (WGS) entry which is preliminary data.</text>
</comment>
<keyword evidence="2" id="KW-0805">Transcription regulation</keyword>
<comment type="similarity">
    <text evidence="1">Belongs to the LysR transcriptional regulatory family.</text>
</comment>
<dbReference type="GO" id="GO:0043565">
    <property type="term" value="F:sequence-specific DNA binding"/>
    <property type="evidence" value="ECO:0007669"/>
    <property type="project" value="TreeGrafter"/>
</dbReference>
<sequence length="304" mass="34442">MDQFKEMELFVAVTDAGSISRAAEKLNISVSAASRHLLNLEERLGVRLIQRSTRQLFVTEAGQEFQRRCRAILSDLREAESAIQDTTVQPTGLLRVTASLSFCLLHIEPMLPEFTARYPDITIDVIAANRYLDIIDNSVDVAIRTRPFEADSAITIRKLAETRRILAASPGYLERFGQPQVPSDLKDHRLLIYDYAVNPTELPFRKDGKLQTFKVKPFISTNDGQVVLKAAFDDMGILVQPQYIIHEAIGAGSLVPLLSDWDLPRLTMNIAFQTRAFMPSKVRVFVEALVERFRANDYTRLWTQ</sequence>
<dbReference type="PANTHER" id="PTHR30537">
    <property type="entry name" value="HTH-TYPE TRANSCRIPTIONAL REGULATOR"/>
    <property type="match status" value="1"/>
</dbReference>
<dbReference type="InterPro" id="IPR005119">
    <property type="entry name" value="LysR_subst-bd"/>
</dbReference>
<dbReference type="Proteomes" id="UP000236327">
    <property type="component" value="Unassembled WGS sequence"/>
</dbReference>
<dbReference type="InterPro" id="IPR000847">
    <property type="entry name" value="LysR_HTH_N"/>
</dbReference>
<feature type="domain" description="HTH lysR-type" evidence="5">
    <location>
        <begin position="1"/>
        <end position="59"/>
    </location>
</feature>
<evidence type="ECO:0000256" key="4">
    <source>
        <dbReference type="ARBA" id="ARBA00023163"/>
    </source>
</evidence>
<evidence type="ECO:0000313" key="7">
    <source>
        <dbReference type="Proteomes" id="UP000236327"/>
    </source>
</evidence>
<dbReference type="GO" id="GO:0006351">
    <property type="term" value="P:DNA-templated transcription"/>
    <property type="evidence" value="ECO:0007669"/>
    <property type="project" value="TreeGrafter"/>
</dbReference>
<proteinExistence type="inferred from homology"/>
<dbReference type="CDD" id="cd08422">
    <property type="entry name" value="PBP2_CrgA_like"/>
    <property type="match status" value="1"/>
</dbReference>
<dbReference type="PROSITE" id="PS50931">
    <property type="entry name" value="HTH_LYSR"/>
    <property type="match status" value="1"/>
</dbReference>
<dbReference type="Gene3D" id="3.40.190.290">
    <property type="match status" value="1"/>
</dbReference>
<dbReference type="InterPro" id="IPR058163">
    <property type="entry name" value="LysR-type_TF_proteobact-type"/>
</dbReference>
<reference evidence="6 7" key="1">
    <citation type="submission" date="2016-05" db="EMBL/GenBank/DDBJ databases">
        <title>Complete genome sequence of Novosphingobium guangzhouense SA925(T).</title>
        <authorList>
            <person name="Sha S."/>
        </authorList>
    </citation>
    <scope>NUCLEOTIDE SEQUENCE [LARGE SCALE GENOMIC DNA]</scope>
    <source>
        <strain evidence="6 7">SA925</strain>
    </source>
</reference>
<organism evidence="6 7">
    <name type="scientific">Novosphingobium guangzhouense</name>
    <dbReference type="NCBI Taxonomy" id="1850347"/>
    <lineage>
        <taxon>Bacteria</taxon>
        <taxon>Pseudomonadati</taxon>
        <taxon>Pseudomonadota</taxon>
        <taxon>Alphaproteobacteria</taxon>
        <taxon>Sphingomonadales</taxon>
        <taxon>Sphingomonadaceae</taxon>
        <taxon>Novosphingobium</taxon>
    </lineage>
</organism>
<dbReference type="PANTHER" id="PTHR30537:SF5">
    <property type="entry name" value="HTH-TYPE TRANSCRIPTIONAL ACTIVATOR TTDR-RELATED"/>
    <property type="match status" value="1"/>
</dbReference>
<keyword evidence="4" id="KW-0804">Transcription</keyword>
<protein>
    <submittedName>
        <fullName evidence="6">LysR family transcriptional regulator</fullName>
    </submittedName>
</protein>
<gene>
    <name evidence="6" type="ORF">A8V01_02390</name>
</gene>
<evidence type="ECO:0000256" key="1">
    <source>
        <dbReference type="ARBA" id="ARBA00009437"/>
    </source>
</evidence>
<dbReference type="OrthoDB" id="9786526at2"/>
<evidence type="ECO:0000256" key="2">
    <source>
        <dbReference type="ARBA" id="ARBA00023015"/>
    </source>
</evidence>
<accession>A0A2K2G5V7</accession>
<dbReference type="SUPFAM" id="SSF46785">
    <property type="entry name" value="Winged helix' DNA-binding domain"/>
    <property type="match status" value="1"/>
</dbReference>
<dbReference type="GO" id="GO:0003700">
    <property type="term" value="F:DNA-binding transcription factor activity"/>
    <property type="evidence" value="ECO:0007669"/>
    <property type="project" value="InterPro"/>
</dbReference>
<dbReference type="Gene3D" id="1.10.10.10">
    <property type="entry name" value="Winged helix-like DNA-binding domain superfamily/Winged helix DNA-binding domain"/>
    <property type="match status" value="1"/>
</dbReference>
<dbReference type="FunFam" id="1.10.10.10:FF:000001">
    <property type="entry name" value="LysR family transcriptional regulator"/>
    <property type="match status" value="1"/>
</dbReference>
<dbReference type="InterPro" id="IPR036388">
    <property type="entry name" value="WH-like_DNA-bd_sf"/>
</dbReference>
<evidence type="ECO:0000313" key="6">
    <source>
        <dbReference type="EMBL" id="PNU06420.1"/>
    </source>
</evidence>
<keyword evidence="7" id="KW-1185">Reference proteome</keyword>
<dbReference type="EMBL" id="LYMM01000002">
    <property type="protein sequence ID" value="PNU06420.1"/>
    <property type="molecule type" value="Genomic_DNA"/>
</dbReference>
<evidence type="ECO:0000259" key="5">
    <source>
        <dbReference type="PROSITE" id="PS50931"/>
    </source>
</evidence>
<dbReference type="AlphaFoldDB" id="A0A2K2G5V7"/>
<evidence type="ECO:0000256" key="3">
    <source>
        <dbReference type="ARBA" id="ARBA00023125"/>
    </source>
</evidence>
<name>A0A2K2G5V7_9SPHN</name>
<keyword evidence="3" id="KW-0238">DNA-binding</keyword>
<dbReference type="InterPro" id="IPR036390">
    <property type="entry name" value="WH_DNA-bd_sf"/>
</dbReference>
<dbReference type="SUPFAM" id="SSF53850">
    <property type="entry name" value="Periplasmic binding protein-like II"/>
    <property type="match status" value="1"/>
</dbReference>
<dbReference type="Pfam" id="PF00126">
    <property type="entry name" value="HTH_1"/>
    <property type="match status" value="1"/>
</dbReference>
<dbReference type="Pfam" id="PF03466">
    <property type="entry name" value="LysR_substrate"/>
    <property type="match status" value="1"/>
</dbReference>